<dbReference type="AlphaFoldDB" id="A0A8S2Q242"/>
<evidence type="ECO:0000313" key="4">
    <source>
        <dbReference type="Proteomes" id="UP000681720"/>
    </source>
</evidence>
<feature type="transmembrane region" description="Helical" evidence="1">
    <location>
        <begin position="7"/>
        <end position="24"/>
    </location>
</feature>
<dbReference type="EMBL" id="CAJOBJ010007324">
    <property type="protein sequence ID" value="CAF4083233.1"/>
    <property type="molecule type" value="Genomic_DNA"/>
</dbReference>
<evidence type="ECO:0000313" key="3">
    <source>
        <dbReference type="EMBL" id="CAF4083233.1"/>
    </source>
</evidence>
<feature type="domain" description="Fe2OG dioxygenase" evidence="2">
    <location>
        <begin position="458"/>
        <end position="578"/>
    </location>
</feature>
<comment type="caution">
    <text evidence="3">The sequence shown here is derived from an EMBL/GenBank/DDBJ whole genome shotgun (WGS) entry which is preliminary data.</text>
</comment>
<dbReference type="InterPro" id="IPR050231">
    <property type="entry name" value="Iron_ascorbate_oxido_reductase"/>
</dbReference>
<keyword evidence="1" id="KW-1133">Transmembrane helix</keyword>
<sequence>MNRILHSFIGVSLLFIFIFLYIGLRPIFVLASLTLGIFLADYLLIPFVCLYQAFIQWLPLLFELNIFNGILIVTRLFHFSKFWSITFLSISIIRSIILIYYRHLPIKDHHRFYIENKIQLISKFIMEQSKDIYLRFIHLFHDSDDNDLDKFQLEQINSDENIIYEHDETIQRFQKLADELSSPTISNIDCSMNSTPPIRRHHQRLLQHNDDEPLSRTPITPVHHTDLPRGKFLHSTINGSYAGPMTRNRTRTGVAAHSELVLHTDPVLPVIDFSSFASKNDTNDYPRDIIKKLANACEHVGFFYAIGHGIPNELLQRTLSVTRQLFNLDSKIKNQYASRLFVNSPKVGNLLGGLGRGYQSVGENVTNSLRDRHEGFDLYRELDSNHPARLQFNEKSSSNKNLPDYREMAIGWNPWPKEFPLFKETINEYKSAMLQAGARVMRGIALSLNLPLNHFESTFNDSFWVIRCIRYPSVYPEDMKSPEYGHGCGEHSDYGWLTFVNQDLDSRNCLHVRTNDASKATYVSADPIVVQEQIALTCNIGDILAFITKNKYRSTRHCVVNPVKPARERVSTPFFFEPNIDAKLHISDTTPECYYGEYLINKVRNNFNYDNN</sequence>
<organism evidence="3 4">
    <name type="scientific">Rotaria magnacalcarata</name>
    <dbReference type="NCBI Taxonomy" id="392030"/>
    <lineage>
        <taxon>Eukaryota</taxon>
        <taxon>Metazoa</taxon>
        <taxon>Spiralia</taxon>
        <taxon>Gnathifera</taxon>
        <taxon>Rotifera</taxon>
        <taxon>Eurotatoria</taxon>
        <taxon>Bdelloidea</taxon>
        <taxon>Philodinida</taxon>
        <taxon>Philodinidae</taxon>
        <taxon>Rotaria</taxon>
    </lineage>
</organism>
<dbReference type="InterPro" id="IPR044861">
    <property type="entry name" value="IPNS-like_FE2OG_OXY"/>
</dbReference>
<dbReference type="InterPro" id="IPR027443">
    <property type="entry name" value="IPNS-like_sf"/>
</dbReference>
<reference evidence="3" key="1">
    <citation type="submission" date="2021-02" db="EMBL/GenBank/DDBJ databases">
        <authorList>
            <person name="Nowell W R."/>
        </authorList>
    </citation>
    <scope>NUCLEOTIDE SEQUENCE</scope>
</reference>
<dbReference type="SUPFAM" id="SSF51197">
    <property type="entry name" value="Clavaminate synthase-like"/>
    <property type="match status" value="1"/>
</dbReference>
<dbReference type="InterPro" id="IPR005123">
    <property type="entry name" value="Oxoglu/Fe-dep_dioxygenase_dom"/>
</dbReference>
<protein>
    <recommendedName>
        <fullName evidence="2">Fe2OG dioxygenase domain-containing protein</fullName>
    </recommendedName>
</protein>
<evidence type="ECO:0000256" key="1">
    <source>
        <dbReference type="SAM" id="Phobius"/>
    </source>
</evidence>
<accession>A0A8S2Q242</accession>
<feature type="transmembrane region" description="Helical" evidence="1">
    <location>
        <begin position="82"/>
        <end position="101"/>
    </location>
</feature>
<keyword evidence="1" id="KW-0472">Membrane</keyword>
<dbReference type="PANTHER" id="PTHR47990">
    <property type="entry name" value="2-OXOGLUTARATE (2OG) AND FE(II)-DEPENDENT OXYGENASE SUPERFAMILY PROTEIN-RELATED"/>
    <property type="match status" value="1"/>
</dbReference>
<evidence type="ECO:0000259" key="2">
    <source>
        <dbReference type="PROSITE" id="PS51471"/>
    </source>
</evidence>
<dbReference type="InterPro" id="IPR026992">
    <property type="entry name" value="DIOX_N"/>
</dbReference>
<keyword evidence="1" id="KW-0812">Transmembrane</keyword>
<dbReference type="PROSITE" id="PS51471">
    <property type="entry name" value="FE2OG_OXY"/>
    <property type="match status" value="1"/>
</dbReference>
<dbReference type="Pfam" id="PF03171">
    <property type="entry name" value="2OG-FeII_Oxy"/>
    <property type="match status" value="1"/>
</dbReference>
<dbReference type="Gene3D" id="2.60.120.330">
    <property type="entry name" value="B-lactam Antibiotic, Isopenicillin N Synthase, Chain"/>
    <property type="match status" value="1"/>
</dbReference>
<gene>
    <name evidence="3" type="ORF">GIL414_LOCUS16189</name>
</gene>
<dbReference type="Pfam" id="PF14226">
    <property type="entry name" value="DIOX_N"/>
    <property type="match status" value="1"/>
</dbReference>
<proteinExistence type="predicted"/>
<name>A0A8S2Q242_9BILA</name>
<dbReference type="Proteomes" id="UP000681720">
    <property type="component" value="Unassembled WGS sequence"/>
</dbReference>